<dbReference type="EMBL" id="JARQBJ010000001">
    <property type="protein sequence ID" value="MDT2809139.1"/>
    <property type="molecule type" value="Genomic_DNA"/>
</dbReference>
<dbReference type="AlphaFoldDB" id="A0AAW8TX66"/>
<dbReference type="InterPro" id="IPR001733">
    <property type="entry name" value="Peptidase_S26B"/>
</dbReference>
<comment type="caution">
    <text evidence="3">The sequence shown here is derived from an EMBL/GenBank/DDBJ whole genome shotgun (WGS) entry which is preliminary data.</text>
</comment>
<evidence type="ECO:0000313" key="4">
    <source>
        <dbReference type="Proteomes" id="UP001256711"/>
    </source>
</evidence>
<keyword evidence="3" id="KW-0378">Hydrolase</keyword>
<dbReference type="RefSeq" id="WP_231452345.1">
    <property type="nucleotide sequence ID" value="NZ_JADMDV010000002.1"/>
</dbReference>
<evidence type="ECO:0000256" key="2">
    <source>
        <dbReference type="SAM" id="Phobius"/>
    </source>
</evidence>
<accession>A0AAW8TX66</accession>
<organism evidence="3 4">
    <name type="scientific">Enterococcus asini</name>
    <dbReference type="NCBI Taxonomy" id="57732"/>
    <lineage>
        <taxon>Bacteria</taxon>
        <taxon>Bacillati</taxon>
        <taxon>Bacillota</taxon>
        <taxon>Bacilli</taxon>
        <taxon>Lactobacillales</taxon>
        <taxon>Enterococcaceae</taxon>
        <taxon>Enterococcus</taxon>
    </lineage>
</organism>
<protein>
    <recommendedName>
        <fullName evidence="1">Signal peptidase I</fullName>
        <ecNumber evidence="1">3.4.21.89</ecNumber>
    </recommendedName>
</protein>
<dbReference type="NCBIfam" id="TIGR02228">
    <property type="entry name" value="sigpep_I_arch"/>
    <property type="match status" value="1"/>
</dbReference>
<dbReference type="GO" id="GO:0004252">
    <property type="term" value="F:serine-type endopeptidase activity"/>
    <property type="evidence" value="ECO:0007669"/>
    <property type="project" value="UniProtKB-UniRule"/>
</dbReference>
<evidence type="ECO:0000313" key="3">
    <source>
        <dbReference type="EMBL" id="MDT2809139.1"/>
    </source>
</evidence>
<sequence>MKQLTRINALGSLILVVMMALAIIITLLPHLLGLTIAVIRDDAMQSTYPNGSLVFVRQQAVKEINVGEIITYYVDQGEEVMTRRVVAKDADVEVFYTKGDKLAQSEEGKVTKRNLIGRPVFHLPYLGFLATADFVHYAQMIFWIIAGGLTLYSGWTLTRTVRLQKKAPTGWEEQEF</sequence>
<name>A0AAW8TX66_9ENTE</name>
<dbReference type="GO" id="GO:0006465">
    <property type="term" value="P:signal peptide processing"/>
    <property type="evidence" value="ECO:0007669"/>
    <property type="project" value="UniProtKB-UniRule"/>
</dbReference>
<feature type="transmembrane region" description="Helical" evidence="2">
    <location>
        <begin position="134"/>
        <end position="155"/>
    </location>
</feature>
<dbReference type="GO" id="GO:0009003">
    <property type="term" value="F:signal peptidase activity"/>
    <property type="evidence" value="ECO:0007669"/>
    <property type="project" value="UniProtKB-EC"/>
</dbReference>
<gene>
    <name evidence="3" type="ORF">P7H43_01355</name>
</gene>
<proteinExistence type="predicted"/>
<evidence type="ECO:0000256" key="1">
    <source>
        <dbReference type="NCBIfam" id="TIGR02228"/>
    </source>
</evidence>
<reference evidence="3" key="1">
    <citation type="submission" date="2023-03" db="EMBL/GenBank/DDBJ databases">
        <authorList>
            <person name="Shen W."/>
            <person name="Cai J."/>
        </authorList>
    </citation>
    <scope>NUCLEOTIDE SEQUENCE</scope>
    <source>
        <strain evidence="3">B226-2</strain>
    </source>
</reference>
<feature type="transmembrane region" description="Helical" evidence="2">
    <location>
        <begin position="12"/>
        <end position="39"/>
    </location>
</feature>
<dbReference type="CDD" id="cd06462">
    <property type="entry name" value="Peptidase_S24_S26"/>
    <property type="match status" value="1"/>
</dbReference>
<dbReference type="EC" id="3.4.21.89" evidence="1"/>
<dbReference type="GO" id="GO:0016020">
    <property type="term" value="C:membrane"/>
    <property type="evidence" value="ECO:0007669"/>
    <property type="project" value="UniProtKB-UniRule"/>
</dbReference>
<keyword evidence="2" id="KW-1133">Transmembrane helix</keyword>
<dbReference type="Proteomes" id="UP001256711">
    <property type="component" value="Unassembled WGS sequence"/>
</dbReference>
<keyword evidence="2" id="KW-0812">Transmembrane</keyword>
<keyword evidence="2" id="KW-0472">Membrane</keyword>